<comment type="caution">
    <text evidence="4">The sequence shown here is derived from an EMBL/GenBank/DDBJ whole genome shotgun (WGS) entry which is preliminary data.</text>
</comment>
<keyword evidence="3" id="KW-0472">Membrane</keyword>
<dbReference type="EMBL" id="JBHSAY010000005">
    <property type="protein sequence ID" value="MFC4130284.1"/>
    <property type="molecule type" value="Genomic_DNA"/>
</dbReference>
<evidence type="ECO:0000256" key="2">
    <source>
        <dbReference type="SAM" id="MobiDB-lite"/>
    </source>
</evidence>
<feature type="transmembrane region" description="Helical" evidence="3">
    <location>
        <begin position="137"/>
        <end position="154"/>
    </location>
</feature>
<sequence length="291" mass="31520">MRVPTSVLLAVLTAAGLLALAPALVRRYDATERLVAERALSTARVLSRNRRQRTVPGRRPVNPPRTFIPSVPIDYLPVSAVPVVSGIPVSAPARSGPRASSRRPTLTVVPRSAVPYTLRDATGGRSRLKPAVYRRRRVLAALTLFNAVELVGVFAVGPGFWIGVAASVTLLVAYVGHLRSRALQTQRRRRAEEAEARWLADQQAEVRRAQRRRAAARREAARLLQEELIRQRAALEAAQAGQQDLPRAVGGPVISYRPATRGPAIQPRPRVRGKPYHAGPAVGGGDSRSAG</sequence>
<feature type="region of interest" description="Disordered" evidence="2">
    <location>
        <begin position="249"/>
        <end position="291"/>
    </location>
</feature>
<organism evidence="4 5">
    <name type="scientific">Hamadaea flava</name>
    <dbReference type="NCBI Taxonomy" id="1742688"/>
    <lineage>
        <taxon>Bacteria</taxon>
        <taxon>Bacillati</taxon>
        <taxon>Actinomycetota</taxon>
        <taxon>Actinomycetes</taxon>
        <taxon>Micromonosporales</taxon>
        <taxon>Micromonosporaceae</taxon>
        <taxon>Hamadaea</taxon>
    </lineage>
</organism>
<keyword evidence="5" id="KW-1185">Reference proteome</keyword>
<keyword evidence="3" id="KW-0812">Transmembrane</keyword>
<name>A0ABV8LJ07_9ACTN</name>
<dbReference type="RefSeq" id="WP_253758170.1">
    <property type="nucleotide sequence ID" value="NZ_JAMZDZ010000001.1"/>
</dbReference>
<accession>A0ABV8LJ07</accession>
<evidence type="ECO:0000256" key="1">
    <source>
        <dbReference type="SAM" id="Coils"/>
    </source>
</evidence>
<keyword evidence="3" id="KW-1133">Transmembrane helix</keyword>
<feature type="coiled-coil region" evidence="1">
    <location>
        <begin position="199"/>
        <end position="238"/>
    </location>
</feature>
<feature type="compositionally biased region" description="Gly residues" evidence="2">
    <location>
        <begin position="281"/>
        <end position="291"/>
    </location>
</feature>
<evidence type="ECO:0000313" key="4">
    <source>
        <dbReference type="EMBL" id="MFC4130284.1"/>
    </source>
</evidence>
<keyword evidence="1" id="KW-0175">Coiled coil</keyword>
<reference evidence="5" key="1">
    <citation type="journal article" date="2019" name="Int. J. Syst. Evol. Microbiol.">
        <title>The Global Catalogue of Microorganisms (GCM) 10K type strain sequencing project: providing services to taxonomists for standard genome sequencing and annotation.</title>
        <authorList>
            <consortium name="The Broad Institute Genomics Platform"/>
            <consortium name="The Broad Institute Genome Sequencing Center for Infectious Disease"/>
            <person name="Wu L."/>
            <person name="Ma J."/>
        </authorList>
    </citation>
    <scope>NUCLEOTIDE SEQUENCE [LARGE SCALE GENOMIC DNA]</scope>
    <source>
        <strain evidence="5">CGMCC 4.7289</strain>
    </source>
</reference>
<feature type="transmembrane region" description="Helical" evidence="3">
    <location>
        <begin position="160"/>
        <end position="180"/>
    </location>
</feature>
<evidence type="ECO:0000256" key="3">
    <source>
        <dbReference type="SAM" id="Phobius"/>
    </source>
</evidence>
<dbReference type="Proteomes" id="UP001595816">
    <property type="component" value="Unassembled WGS sequence"/>
</dbReference>
<evidence type="ECO:0000313" key="5">
    <source>
        <dbReference type="Proteomes" id="UP001595816"/>
    </source>
</evidence>
<protein>
    <submittedName>
        <fullName evidence="4">Uncharacterized protein</fullName>
    </submittedName>
</protein>
<gene>
    <name evidence="4" type="ORF">ACFOZ4_06670</name>
</gene>
<proteinExistence type="predicted"/>